<name>A0A3N0AZN6_9ACTN</name>
<keyword evidence="2" id="KW-0378">Hydrolase</keyword>
<dbReference type="Proteomes" id="UP000786989">
    <property type="component" value="Unassembled WGS sequence"/>
</dbReference>
<comment type="caution">
    <text evidence="2">The sequence shown here is derived from an EMBL/GenBank/DDBJ whole genome shotgun (WGS) entry which is preliminary data.</text>
</comment>
<dbReference type="Proteomes" id="UP000269591">
    <property type="component" value="Unassembled WGS sequence"/>
</dbReference>
<dbReference type="CDD" id="cd12952">
    <property type="entry name" value="MMP_ACEL2062"/>
    <property type="match status" value="1"/>
</dbReference>
<keyword evidence="2" id="KW-0645">Protease</keyword>
<proteinExistence type="predicted"/>
<gene>
    <name evidence="2" type="ORF">DMP06_05265</name>
    <name evidence="1" type="ORF">K8U77_08220</name>
</gene>
<sequence>MYTMTDDEFEEAVQDAIDSIPDAFLEALDNVMVTVQNEPNARQRMSSGSEGPGGEILGLYEGVALTQRGEWYGEGEMPDVVTIFKGPHERCFNSRERIVEEIRKTVVHEIGHHFGMDDAALRRIGY</sequence>
<dbReference type="InterPro" id="IPR010428">
    <property type="entry name" value="Zincin_1"/>
</dbReference>
<evidence type="ECO:0000313" key="3">
    <source>
        <dbReference type="Proteomes" id="UP000269591"/>
    </source>
</evidence>
<reference evidence="1" key="3">
    <citation type="journal article" date="2021" name="PeerJ">
        <title>Extensive microbial diversity within the chicken gut microbiome revealed by metagenomics and culture.</title>
        <authorList>
            <person name="Gilroy R."/>
            <person name="Ravi A."/>
            <person name="Getino M."/>
            <person name="Pursley I."/>
            <person name="Horton D.L."/>
            <person name="Alikhan N.F."/>
            <person name="Baker D."/>
            <person name="Gharbi K."/>
            <person name="Hall N."/>
            <person name="Watson M."/>
            <person name="Adriaenssens E.M."/>
            <person name="Foster-Nyarko E."/>
            <person name="Jarju S."/>
            <person name="Secka A."/>
            <person name="Antonio M."/>
            <person name="Oren A."/>
            <person name="Chaudhuri R.R."/>
            <person name="La Ragione R."/>
            <person name="Hildebrand F."/>
            <person name="Pallen M.J."/>
        </authorList>
    </citation>
    <scope>NUCLEOTIDE SEQUENCE</scope>
    <source>
        <strain evidence="1">ChiGjej6B6-11269</strain>
    </source>
</reference>
<dbReference type="OrthoDB" id="9806895at2"/>
<dbReference type="GO" id="GO:0006508">
    <property type="term" value="P:proteolysis"/>
    <property type="evidence" value="ECO:0007669"/>
    <property type="project" value="UniProtKB-KW"/>
</dbReference>
<evidence type="ECO:0000313" key="1">
    <source>
        <dbReference type="EMBL" id="HJF66079.1"/>
    </source>
</evidence>
<dbReference type="Gene3D" id="3.30.2010.20">
    <property type="match status" value="1"/>
</dbReference>
<reference evidence="3" key="1">
    <citation type="submission" date="2018-05" db="EMBL/GenBank/DDBJ databases">
        <title>Genome Sequencing of selected type strains of the family Eggerthellaceae.</title>
        <authorList>
            <person name="Danylec N."/>
            <person name="Stoll D.A."/>
            <person name="Doetsch A."/>
            <person name="Huch M."/>
        </authorList>
    </citation>
    <scope>NUCLEOTIDE SEQUENCE [LARGE SCALE GENOMIC DNA]</scope>
    <source>
        <strain evidence="3">DSM 24851</strain>
    </source>
</reference>
<protein>
    <submittedName>
        <fullName evidence="1">Metallopeptidase family protein</fullName>
    </submittedName>
    <submittedName>
        <fullName evidence="2">Zn-dependent protease</fullName>
    </submittedName>
</protein>
<dbReference type="RefSeq" id="WP_123208701.1">
    <property type="nucleotide sequence ID" value="NZ_JBHTHO010000029.1"/>
</dbReference>
<dbReference type="GO" id="GO:0008233">
    <property type="term" value="F:peptidase activity"/>
    <property type="evidence" value="ECO:0007669"/>
    <property type="project" value="UniProtKB-KW"/>
</dbReference>
<reference evidence="1" key="4">
    <citation type="submission" date="2021-09" db="EMBL/GenBank/DDBJ databases">
        <authorList>
            <person name="Gilroy R."/>
        </authorList>
    </citation>
    <scope>NUCLEOTIDE SEQUENCE</scope>
    <source>
        <strain evidence="1">ChiGjej6B6-11269</strain>
    </source>
</reference>
<dbReference type="EMBL" id="QIBX01000007">
    <property type="protein sequence ID" value="RNL40345.1"/>
    <property type="molecule type" value="Genomic_DNA"/>
</dbReference>
<keyword evidence="3" id="KW-1185">Reference proteome</keyword>
<dbReference type="EMBL" id="DYWI01000159">
    <property type="protein sequence ID" value="HJF66079.1"/>
    <property type="molecule type" value="Genomic_DNA"/>
</dbReference>
<dbReference type="InterPro" id="IPR038555">
    <property type="entry name" value="Zincin_1_sf"/>
</dbReference>
<accession>A0A3N0AZN6</accession>
<dbReference type="Pfam" id="PF06262">
    <property type="entry name" value="Zincin_1"/>
    <property type="match status" value="1"/>
</dbReference>
<dbReference type="SUPFAM" id="SSF55486">
    <property type="entry name" value="Metalloproteases ('zincins'), catalytic domain"/>
    <property type="match status" value="1"/>
</dbReference>
<reference evidence="2" key="2">
    <citation type="journal article" date="2019" name="Microbiol. Resour. Announc.">
        <title>Draft Genome Sequences of Type Strains of Gordonibacter faecihominis, Paraeggerthella hongkongensis, Parvibacter caecicola,Slackia equolifaciens, Slackia faecicanis, and Slackia isoflavoniconvertens.</title>
        <authorList>
            <person name="Danylec N."/>
            <person name="Stoll D.A."/>
            <person name="Dotsch A."/>
            <person name="Huch M."/>
        </authorList>
    </citation>
    <scope>NUCLEOTIDE SEQUENCE</scope>
    <source>
        <strain evidence="2">DSM 24851</strain>
    </source>
</reference>
<evidence type="ECO:0000313" key="2">
    <source>
        <dbReference type="EMBL" id="RNL40345.1"/>
    </source>
</evidence>
<organism evidence="2 3">
    <name type="scientific">Slackia equolifaciens</name>
    <dbReference type="NCBI Taxonomy" id="498718"/>
    <lineage>
        <taxon>Bacteria</taxon>
        <taxon>Bacillati</taxon>
        <taxon>Actinomycetota</taxon>
        <taxon>Coriobacteriia</taxon>
        <taxon>Eggerthellales</taxon>
        <taxon>Eggerthellaceae</taxon>
        <taxon>Slackia</taxon>
    </lineage>
</organism>
<dbReference type="AlphaFoldDB" id="A0A3N0AZN6"/>